<evidence type="ECO:0000313" key="3">
    <source>
        <dbReference type="Proteomes" id="UP001497482"/>
    </source>
</evidence>
<evidence type="ECO:0000313" key="2">
    <source>
        <dbReference type="EMBL" id="CAL1575000.1"/>
    </source>
</evidence>
<dbReference type="Proteomes" id="UP001497482">
    <property type="component" value="Chromosome 12"/>
</dbReference>
<gene>
    <name evidence="2" type="ORF">KC01_LOCUS6658</name>
</gene>
<accession>A0AAV2JC36</accession>
<name>A0AAV2JC36_KNICA</name>
<sequence>MISAGAGVGAARLPCARAEPRGNVQTNQVFQSTVTAVGKAVSSLSPGILQSPPLTSHSHHLVCVPAARTHVANGIHIMLIKARFVVGHGEEERGPWMTLGCWRGGPGCADGQAATVTHSTDRRKEEGCAGGVPQAEGGLLRNR</sequence>
<evidence type="ECO:0000256" key="1">
    <source>
        <dbReference type="SAM" id="MobiDB-lite"/>
    </source>
</evidence>
<feature type="region of interest" description="Disordered" evidence="1">
    <location>
        <begin position="120"/>
        <end position="143"/>
    </location>
</feature>
<proteinExistence type="predicted"/>
<reference evidence="2 3" key="1">
    <citation type="submission" date="2024-04" db="EMBL/GenBank/DDBJ databases">
        <authorList>
            <person name="Waldvogel A.-M."/>
            <person name="Schoenle A."/>
        </authorList>
    </citation>
    <scope>NUCLEOTIDE SEQUENCE [LARGE SCALE GENOMIC DNA]</scope>
</reference>
<organism evidence="2 3">
    <name type="scientific">Knipowitschia caucasica</name>
    <name type="common">Caucasian dwarf goby</name>
    <name type="synonym">Pomatoschistus caucasicus</name>
    <dbReference type="NCBI Taxonomy" id="637954"/>
    <lineage>
        <taxon>Eukaryota</taxon>
        <taxon>Metazoa</taxon>
        <taxon>Chordata</taxon>
        <taxon>Craniata</taxon>
        <taxon>Vertebrata</taxon>
        <taxon>Euteleostomi</taxon>
        <taxon>Actinopterygii</taxon>
        <taxon>Neopterygii</taxon>
        <taxon>Teleostei</taxon>
        <taxon>Neoteleostei</taxon>
        <taxon>Acanthomorphata</taxon>
        <taxon>Gobiaria</taxon>
        <taxon>Gobiiformes</taxon>
        <taxon>Gobioidei</taxon>
        <taxon>Gobiidae</taxon>
        <taxon>Gobiinae</taxon>
        <taxon>Knipowitschia</taxon>
    </lineage>
</organism>
<dbReference type="EMBL" id="OZ035834">
    <property type="protein sequence ID" value="CAL1575000.1"/>
    <property type="molecule type" value="Genomic_DNA"/>
</dbReference>
<protein>
    <submittedName>
        <fullName evidence="2">Uncharacterized protein</fullName>
    </submittedName>
</protein>
<keyword evidence="3" id="KW-1185">Reference proteome</keyword>
<dbReference type="AlphaFoldDB" id="A0AAV2JC36"/>